<accession>A0A2T5JDT8</accession>
<dbReference type="Proteomes" id="UP000244168">
    <property type="component" value="Unassembled WGS sequence"/>
</dbReference>
<dbReference type="EMBL" id="QAOQ01000002">
    <property type="protein sequence ID" value="PTQ99928.1"/>
    <property type="molecule type" value="Genomic_DNA"/>
</dbReference>
<organism evidence="1 2">
    <name type="scientific">Mucilaginibacter yixingensis</name>
    <dbReference type="NCBI Taxonomy" id="1295612"/>
    <lineage>
        <taxon>Bacteria</taxon>
        <taxon>Pseudomonadati</taxon>
        <taxon>Bacteroidota</taxon>
        <taxon>Sphingobacteriia</taxon>
        <taxon>Sphingobacteriales</taxon>
        <taxon>Sphingobacteriaceae</taxon>
        <taxon>Mucilaginibacter</taxon>
    </lineage>
</organism>
<dbReference type="RefSeq" id="WP_107827832.1">
    <property type="nucleotide sequence ID" value="NZ_CP160205.1"/>
</dbReference>
<dbReference type="OrthoDB" id="1493479at2"/>
<comment type="caution">
    <text evidence="1">The sequence shown here is derived from an EMBL/GenBank/DDBJ whole genome shotgun (WGS) entry which is preliminary data.</text>
</comment>
<evidence type="ECO:0000313" key="2">
    <source>
        <dbReference type="Proteomes" id="UP000244168"/>
    </source>
</evidence>
<sequence length="117" mass="13529">MLKPVILILMLLILCGCKSKFDKKLWVVQGDVDGYPYRNDMVDDLVKHHKLRGLTYRQLVDSLGNPNNSVDDTSGIIYYDVKIDYGWDIDPVYVKSLRLMINKDSIVTGVDIKEWKH</sequence>
<dbReference type="PROSITE" id="PS51257">
    <property type="entry name" value="PROKAR_LIPOPROTEIN"/>
    <property type="match status" value="1"/>
</dbReference>
<keyword evidence="2" id="KW-1185">Reference proteome</keyword>
<proteinExistence type="predicted"/>
<gene>
    <name evidence="1" type="ORF">C8P68_102758</name>
</gene>
<reference evidence="1 2" key="1">
    <citation type="submission" date="2018-04" db="EMBL/GenBank/DDBJ databases">
        <title>Genomic Encyclopedia of Archaeal and Bacterial Type Strains, Phase II (KMG-II): from individual species to whole genera.</title>
        <authorList>
            <person name="Goeker M."/>
        </authorList>
    </citation>
    <scope>NUCLEOTIDE SEQUENCE [LARGE SCALE GENOMIC DNA]</scope>
    <source>
        <strain evidence="1 2">DSM 26809</strain>
    </source>
</reference>
<protein>
    <submittedName>
        <fullName evidence="1">Uncharacterized protein</fullName>
    </submittedName>
</protein>
<dbReference type="AlphaFoldDB" id="A0A2T5JDT8"/>
<name>A0A2T5JDT8_9SPHI</name>
<evidence type="ECO:0000313" key="1">
    <source>
        <dbReference type="EMBL" id="PTQ99928.1"/>
    </source>
</evidence>